<accession>A0A3G2EGL9</accession>
<keyword evidence="2" id="KW-1185">Reference proteome</keyword>
<dbReference type="Proteomes" id="UP000279594">
    <property type="component" value="Chromosome"/>
</dbReference>
<dbReference type="PIRSF" id="PIRSF029394">
    <property type="entry name" value="UCP029394"/>
    <property type="match status" value="1"/>
</dbReference>
<name>A0A3G2EGL9_9BURK</name>
<proteinExistence type="predicted"/>
<dbReference type="AlphaFoldDB" id="A0A3G2EGL9"/>
<dbReference type="InterPro" id="IPR032710">
    <property type="entry name" value="NTF2-like_dom_sf"/>
</dbReference>
<reference evidence="1 2" key="1">
    <citation type="submission" date="2018-10" db="EMBL/GenBank/DDBJ databases">
        <title>Effects of UV and annual dynamics of microbial communities in freshwater RAS systems.</title>
        <authorList>
            <person name="Bekkelund A.K."/>
            <person name="Hansen B.R."/>
            <person name="Stokken H."/>
            <person name="Eriksen B.F."/>
            <person name="Kashulin N.A."/>
        </authorList>
    </citation>
    <scope>NUCLEOTIDE SEQUENCE [LARGE SCALE GENOMIC DNA]</scope>
    <source>
        <strain evidence="1 2">BHSEK</strain>
    </source>
</reference>
<dbReference type="Gene3D" id="3.10.450.50">
    <property type="match status" value="1"/>
</dbReference>
<organism evidence="1 2">
    <name type="scientific">Janthinobacterium agaricidamnosum</name>
    <dbReference type="NCBI Taxonomy" id="55508"/>
    <lineage>
        <taxon>Bacteria</taxon>
        <taxon>Pseudomonadati</taxon>
        <taxon>Pseudomonadota</taxon>
        <taxon>Betaproteobacteria</taxon>
        <taxon>Burkholderiales</taxon>
        <taxon>Oxalobacteraceae</taxon>
        <taxon>Janthinobacterium</taxon>
    </lineage>
</organism>
<evidence type="ECO:0000313" key="2">
    <source>
        <dbReference type="Proteomes" id="UP000279594"/>
    </source>
</evidence>
<dbReference type="InterPro" id="IPR016918">
    <property type="entry name" value="UCP029394"/>
</dbReference>
<dbReference type="EMBL" id="CP033019">
    <property type="protein sequence ID" value="AYM78990.1"/>
    <property type="molecule type" value="Genomic_DNA"/>
</dbReference>
<dbReference type="RefSeq" id="WP_121670773.1">
    <property type="nucleotide sequence ID" value="NZ_CP033019.1"/>
</dbReference>
<sequence>MNATNLYFDDVLSTHVLIREWLAGEATAPEHCAGLLARFSSGFTMVSPGGMRLDGAGLAAFFRAAGGSRPGLQMRISDLVLIQESAAGATVSYREFQSLPGAENTERWSTVVYEKTASGALLWRHLHETWVAPAAA</sequence>
<gene>
    <name evidence="1" type="ORF">D9M09_26810</name>
</gene>
<dbReference type="SUPFAM" id="SSF54427">
    <property type="entry name" value="NTF2-like"/>
    <property type="match status" value="1"/>
</dbReference>
<protein>
    <submittedName>
        <fullName evidence="1">DUF4440 domain-containing protein</fullName>
    </submittedName>
</protein>
<evidence type="ECO:0000313" key="1">
    <source>
        <dbReference type="EMBL" id="AYM78990.1"/>
    </source>
</evidence>